<proteinExistence type="predicted"/>
<protein>
    <submittedName>
        <fullName evidence="2">Uncharacterized protein</fullName>
    </submittedName>
</protein>
<dbReference type="AlphaFoldDB" id="A0AAV7X870"/>
<dbReference type="Proteomes" id="UP001075354">
    <property type="component" value="Chromosome 13"/>
</dbReference>
<sequence>MARVLLVLALAVFAFAADDYDDYLDNLDRVNDVLLNCLSVVPPRGDFDRPADTCRFDGIFAITEDGADNAGVIAAVVKCLNKKRVAADLIAKAQKCLAEDL</sequence>
<keyword evidence="1" id="KW-0732">Signal</keyword>
<keyword evidence="3" id="KW-1185">Reference proteome</keyword>
<dbReference type="EMBL" id="JAPTSV010000013">
    <property type="protein sequence ID" value="KAJ1521225.1"/>
    <property type="molecule type" value="Genomic_DNA"/>
</dbReference>
<reference evidence="2" key="1">
    <citation type="submission" date="2022-12" db="EMBL/GenBank/DDBJ databases">
        <title>Chromosome-level genome assembly of the bean flower thrips Megalurothrips usitatus.</title>
        <authorList>
            <person name="Ma L."/>
            <person name="Liu Q."/>
            <person name="Li H."/>
            <person name="Cai W."/>
        </authorList>
    </citation>
    <scope>NUCLEOTIDE SEQUENCE</scope>
    <source>
        <strain evidence="2">Cailab_2022a</strain>
    </source>
</reference>
<name>A0AAV7X870_9NEOP</name>
<comment type="caution">
    <text evidence="2">The sequence shown here is derived from an EMBL/GenBank/DDBJ whole genome shotgun (WGS) entry which is preliminary data.</text>
</comment>
<feature type="chain" id="PRO_5043384068" evidence="1">
    <location>
        <begin position="17"/>
        <end position="101"/>
    </location>
</feature>
<evidence type="ECO:0000313" key="3">
    <source>
        <dbReference type="Proteomes" id="UP001075354"/>
    </source>
</evidence>
<gene>
    <name evidence="2" type="ORF">ONE63_002911</name>
</gene>
<evidence type="ECO:0000256" key="1">
    <source>
        <dbReference type="SAM" id="SignalP"/>
    </source>
</evidence>
<organism evidence="2 3">
    <name type="scientific">Megalurothrips usitatus</name>
    <name type="common">bean blossom thrips</name>
    <dbReference type="NCBI Taxonomy" id="439358"/>
    <lineage>
        <taxon>Eukaryota</taxon>
        <taxon>Metazoa</taxon>
        <taxon>Ecdysozoa</taxon>
        <taxon>Arthropoda</taxon>
        <taxon>Hexapoda</taxon>
        <taxon>Insecta</taxon>
        <taxon>Pterygota</taxon>
        <taxon>Neoptera</taxon>
        <taxon>Paraneoptera</taxon>
        <taxon>Thysanoptera</taxon>
        <taxon>Terebrantia</taxon>
        <taxon>Thripoidea</taxon>
        <taxon>Thripidae</taxon>
        <taxon>Megalurothrips</taxon>
    </lineage>
</organism>
<evidence type="ECO:0000313" key="2">
    <source>
        <dbReference type="EMBL" id="KAJ1521225.1"/>
    </source>
</evidence>
<feature type="signal peptide" evidence="1">
    <location>
        <begin position="1"/>
        <end position="16"/>
    </location>
</feature>
<accession>A0AAV7X870</accession>